<evidence type="ECO:0000313" key="3">
    <source>
        <dbReference type="Proteomes" id="UP000018888"/>
    </source>
</evidence>
<protein>
    <recommendedName>
        <fullName evidence="1">Fungal-type protein kinase domain-containing protein</fullName>
    </recommendedName>
</protein>
<name>A0A2P4P8R0_RHIID</name>
<gene>
    <name evidence="2" type="ORF">GLOIN_2v1426031</name>
</gene>
<dbReference type="PANTHER" id="PTHR38248:SF2">
    <property type="entry name" value="FUNK1 11"/>
    <property type="match status" value="1"/>
</dbReference>
<evidence type="ECO:0000259" key="1">
    <source>
        <dbReference type="Pfam" id="PF17667"/>
    </source>
</evidence>
<comment type="caution">
    <text evidence="2">The sequence shown here is derived from an EMBL/GenBank/DDBJ whole genome shotgun (WGS) entry which is preliminary data.</text>
</comment>
<dbReference type="InterPro" id="IPR011009">
    <property type="entry name" value="Kinase-like_dom_sf"/>
</dbReference>
<proteinExistence type="predicted"/>
<feature type="domain" description="Fungal-type protein kinase" evidence="1">
    <location>
        <begin position="13"/>
        <end position="56"/>
    </location>
</feature>
<dbReference type="InterPro" id="IPR040976">
    <property type="entry name" value="Pkinase_fungal"/>
</dbReference>
<dbReference type="Gene3D" id="1.10.510.10">
    <property type="entry name" value="Transferase(Phosphotransferase) domain 1"/>
    <property type="match status" value="1"/>
</dbReference>
<feature type="non-terminal residue" evidence="2">
    <location>
        <position position="59"/>
    </location>
</feature>
<dbReference type="AlphaFoldDB" id="A0A2P4P8R0"/>
<dbReference type="VEuPathDB" id="FungiDB:RhiirFUN_008659"/>
<dbReference type="SUPFAM" id="SSF56112">
    <property type="entry name" value="Protein kinase-like (PK-like)"/>
    <property type="match status" value="1"/>
</dbReference>
<evidence type="ECO:0000313" key="2">
    <source>
        <dbReference type="EMBL" id="POG61764.1"/>
    </source>
</evidence>
<sequence length="59" mass="7083">VLTNIRLRNVIKKKKDSQCHRTGTLPFMAIEILKHNAEHTFQHDLESFFYVLCWICCEY</sequence>
<accession>A0A2P4P8R0</accession>
<reference evidence="2 3" key="2">
    <citation type="journal article" date="2018" name="New Phytol.">
        <title>High intraspecific genome diversity in the model arbuscular mycorrhizal symbiont Rhizophagus irregularis.</title>
        <authorList>
            <person name="Chen E.C.H."/>
            <person name="Morin E."/>
            <person name="Beaudet D."/>
            <person name="Noel J."/>
            <person name="Yildirir G."/>
            <person name="Ndikumana S."/>
            <person name="Charron P."/>
            <person name="St-Onge C."/>
            <person name="Giorgi J."/>
            <person name="Kruger M."/>
            <person name="Marton T."/>
            <person name="Ropars J."/>
            <person name="Grigoriev I.V."/>
            <person name="Hainaut M."/>
            <person name="Henrissat B."/>
            <person name="Roux C."/>
            <person name="Martin F."/>
            <person name="Corradi N."/>
        </authorList>
    </citation>
    <scope>NUCLEOTIDE SEQUENCE [LARGE SCALE GENOMIC DNA]</scope>
    <source>
        <strain evidence="2 3">DAOM 197198</strain>
    </source>
</reference>
<dbReference type="Pfam" id="PF17667">
    <property type="entry name" value="Pkinase_fungal"/>
    <property type="match status" value="1"/>
</dbReference>
<organism evidence="2 3">
    <name type="scientific">Rhizophagus irregularis (strain DAOM 181602 / DAOM 197198 / MUCL 43194)</name>
    <name type="common">Arbuscular mycorrhizal fungus</name>
    <name type="synonym">Glomus intraradices</name>
    <dbReference type="NCBI Taxonomy" id="747089"/>
    <lineage>
        <taxon>Eukaryota</taxon>
        <taxon>Fungi</taxon>
        <taxon>Fungi incertae sedis</taxon>
        <taxon>Mucoromycota</taxon>
        <taxon>Glomeromycotina</taxon>
        <taxon>Glomeromycetes</taxon>
        <taxon>Glomerales</taxon>
        <taxon>Glomeraceae</taxon>
        <taxon>Rhizophagus</taxon>
    </lineage>
</organism>
<dbReference type="EMBL" id="AUPC02000326">
    <property type="protein sequence ID" value="POG61764.1"/>
    <property type="molecule type" value="Genomic_DNA"/>
</dbReference>
<dbReference type="PANTHER" id="PTHR38248">
    <property type="entry name" value="FUNK1 6"/>
    <property type="match status" value="1"/>
</dbReference>
<feature type="non-terminal residue" evidence="2">
    <location>
        <position position="1"/>
    </location>
</feature>
<keyword evidence="3" id="KW-1185">Reference proteome</keyword>
<dbReference type="Proteomes" id="UP000018888">
    <property type="component" value="Unassembled WGS sequence"/>
</dbReference>
<reference evidence="2 3" key="1">
    <citation type="journal article" date="2013" name="Proc. Natl. Acad. Sci. U.S.A.">
        <title>Genome of an arbuscular mycorrhizal fungus provides insight into the oldest plant symbiosis.</title>
        <authorList>
            <person name="Tisserant E."/>
            <person name="Malbreil M."/>
            <person name="Kuo A."/>
            <person name="Kohler A."/>
            <person name="Symeonidi A."/>
            <person name="Balestrini R."/>
            <person name="Charron P."/>
            <person name="Duensing N."/>
            <person name="Frei Dit Frey N."/>
            <person name="Gianinazzi-Pearson V."/>
            <person name="Gilbert L.B."/>
            <person name="Handa Y."/>
            <person name="Herr J.R."/>
            <person name="Hijri M."/>
            <person name="Koul R."/>
            <person name="Kawaguchi M."/>
            <person name="Krajinski F."/>
            <person name="Lammers P.J."/>
            <person name="Masclaux F.G."/>
            <person name="Murat C."/>
            <person name="Morin E."/>
            <person name="Ndikumana S."/>
            <person name="Pagni M."/>
            <person name="Petitpierre D."/>
            <person name="Requena N."/>
            <person name="Rosikiewicz P."/>
            <person name="Riley R."/>
            <person name="Saito K."/>
            <person name="San Clemente H."/>
            <person name="Shapiro H."/>
            <person name="van Tuinen D."/>
            <person name="Becard G."/>
            <person name="Bonfante P."/>
            <person name="Paszkowski U."/>
            <person name="Shachar-Hill Y.Y."/>
            <person name="Tuskan G.A."/>
            <person name="Young P.W."/>
            <person name="Sanders I.R."/>
            <person name="Henrissat B."/>
            <person name="Rensing S.A."/>
            <person name="Grigoriev I.V."/>
            <person name="Corradi N."/>
            <person name="Roux C."/>
            <person name="Martin F."/>
        </authorList>
    </citation>
    <scope>NUCLEOTIDE SEQUENCE [LARGE SCALE GENOMIC DNA]</scope>
    <source>
        <strain evidence="2 3">DAOM 197198</strain>
    </source>
</reference>